<dbReference type="EMBL" id="JAESWA010000022">
    <property type="protein sequence ID" value="MBL4932427.1"/>
    <property type="molecule type" value="Genomic_DNA"/>
</dbReference>
<dbReference type="SUPFAM" id="SSF143422">
    <property type="entry name" value="Transposase IS200-like"/>
    <property type="match status" value="1"/>
</dbReference>
<dbReference type="InterPro" id="IPR036515">
    <property type="entry name" value="Transposase_17_sf"/>
</dbReference>
<sequence>MPRTARIKVSNGIYHVMIRSISEVKLFKNDFDKIQYLDFLKECQKFYIFKIYAFCLMNNHAHFIIDSCGSDISKVMHRVNLMYSRYYNHKYKRHGHLFQDRFKSKLINSDRYLMNLSLYIHNNPKDIKKYRRFPEKYRFSSLGSYLNLKNDEFQIVDNSFINSLIAEDSYLACKRYSEKISRYSGININEGEFKEEKSQYISGRKIIERNFTLDSIFKYIKDKYGFGRDMLNIKNRRETLKAKAIVVVLMKSLGNFKCSEISEVLGNITYSRVSKLCGIGINLITYDKEYNDEIYNFLKSA</sequence>
<dbReference type="Gene3D" id="3.30.70.1290">
    <property type="entry name" value="Transposase IS200-like"/>
    <property type="match status" value="1"/>
</dbReference>
<evidence type="ECO:0000313" key="2">
    <source>
        <dbReference type="EMBL" id="MBL4932427.1"/>
    </source>
</evidence>
<name>A0A937K499_9CLOT</name>
<feature type="domain" description="Transposase IS200-like" evidence="1">
    <location>
        <begin position="9"/>
        <end position="123"/>
    </location>
</feature>
<dbReference type="PANTHER" id="PTHR34322">
    <property type="entry name" value="TRANSPOSASE, Y1_TNP DOMAIN-CONTAINING"/>
    <property type="match status" value="1"/>
</dbReference>
<evidence type="ECO:0000313" key="3">
    <source>
        <dbReference type="Proteomes" id="UP000623681"/>
    </source>
</evidence>
<dbReference type="GO" id="GO:0006313">
    <property type="term" value="P:DNA transposition"/>
    <property type="evidence" value="ECO:0007669"/>
    <property type="project" value="InterPro"/>
</dbReference>
<dbReference type="GO" id="GO:0004803">
    <property type="term" value="F:transposase activity"/>
    <property type="evidence" value="ECO:0007669"/>
    <property type="project" value="InterPro"/>
</dbReference>
<gene>
    <name evidence="2" type="ORF">JK634_11460</name>
</gene>
<dbReference type="InterPro" id="IPR010921">
    <property type="entry name" value="Trp_repressor/repl_initiator"/>
</dbReference>
<dbReference type="AlphaFoldDB" id="A0A937K499"/>
<dbReference type="SUPFAM" id="SSF48295">
    <property type="entry name" value="TrpR-like"/>
    <property type="match status" value="1"/>
</dbReference>
<dbReference type="RefSeq" id="WP_202767785.1">
    <property type="nucleotide sequence ID" value="NZ_JAESWA010000022.1"/>
</dbReference>
<dbReference type="InterPro" id="IPR002686">
    <property type="entry name" value="Transposase_17"/>
</dbReference>
<evidence type="ECO:0000259" key="1">
    <source>
        <dbReference type="SMART" id="SM01321"/>
    </source>
</evidence>
<dbReference type="PANTHER" id="PTHR34322:SF2">
    <property type="entry name" value="TRANSPOSASE IS200-LIKE DOMAIN-CONTAINING PROTEIN"/>
    <property type="match status" value="1"/>
</dbReference>
<accession>A0A937K499</accession>
<dbReference type="SMART" id="SM01321">
    <property type="entry name" value="Y1_Tnp"/>
    <property type="match status" value="1"/>
</dbReference>
<comment type="caution">
    <text evidence="2">The sequence shown here is derived from an EMBL/GenBank/DDBJ whole genome shotgun (WGS) entry which is preliminary data.</text>
</comment>
<reference evidence="2" key="1">
    <citation type="submission" date="2021-01" db="EMBL/GenBank/DDBJ databases">
        <title>Genome public.</title>
        <authorList>
            <person name="Liu C."/>
            <person name="Sun Q."/>
        </authorList>
    </citation>
    <scope>NUCLEOTIDE SEQUENCE</scope>
    <source>
        <strain evidence="2">YIM B02565</strain>
    </source>
</reference>
<proteinExistence type="predicted"/>
<organism evidence="2 3">
    <name type="scientific">Clostridium paridis</name>
    <dbReference type="NCBI Taxonomy" id="2803863"/>
    <lineage>
        <taxon>Bacteria</taxon>
        <taxon>Bacillati</taxon>
        <taxon>Bacillota</taxon>
        <taxon>Clostridia</taxon>
        <taxon>Eubacteriales</taxon>
        <taxon>Clostridiaceae</taxon>
        <taxon>Clostridium</taxon>
    </lineage>
</organism>
<keyword evidence="3" id="KW-1185">Reference proteome</keyword>
<dbReference type="GO" id="GO:0043565">
    <property type="term" value="F:sequence-specific DNA binding"/>
    <property type="evidence" value="ECO:0007669"/>
    <property type="project" value="InterPro"/>
</dbReference>
<protein>
    <submittedName>
        <fullName evidence="2">Transposase</fullName>
    </submittedName>
</protein>
<dbReference type="Proteomes" id="UP000623681">
    <property type="component" value="Unassembled WGS sequence"/>
</dbReference>
<dbReference type="Pfam" id="PF01797">
    <property type="entry name" value="Y1_Tnp"/>
    <property type="match status" value="1"/>
</dbReference>